<dbReference type="STRING" id="1122142.SAMN02910414_01832"/>
<keyword evidence="1" id="KW-1133">Transmembrane helix</keyword>
<name>A0A1H3KWH1_9FIRM</name>
<dbReference type="EMBL" id="FNPG01000022">
    <property type="protein sequence ID" value="SDY56078.1"/>
    <property type="molecule type" value="Genomic_DNA"/>
</dbReference>
<protein>
    <recommendedName>
        <fullName evidence="4">Extracellular solute-binding protein</fullName>
    </recommendedName>
</protein>
<dbReference type="RefSeq" id="WP_074718282.1">
    <property type="nucleotide sequence ID" value="NZ_FNPG01000022.1"/>
</dbReference>
<keyword evidence="1" id="KW-0472">Membrane</keyword>
<dbReference type="Gene3D" id="3.40.190.10">
    <property type="entry name" value="Periplasmic binding protein-like II"/>
    <property type="match status" value="1"/>
</dbReference>
<reference evidence="2 3" key="1">
    <citation type="submission" date="2016-10" db="EMBL/GenBank/DDBJ databases">
        <authorList>
            <person name="de Groot N.N."/>
        </authorList>
    </citation>
    <scope>NUCLEOTIDE SEQUENCE [LARGE SCALE GENOMIC DNA]</scope>
    <source>
        <strain evidence="2 3">DSM 14045</strain>
    </source>
</reference>
<dbReference type="Proteomes" id="UP000183918">
    <property type="component" value="Unassembled WGS sequence"/>
</dbReference>
<proteinExistence type="predicted"/>
<dbReference type="AlphaFoldDB" id="A0A1H3KWH1"/>
<gene>
    <name evidence="2" type="ORF">SAMN02910414_01832</name>
</gene>
<evidence type="ECO:0000313" key="3">
    <source>
        <dbReference type="Proteomes" id="UP000183918"/>
    </source>
</evidence>
<feature type="transmembrane region" description="Helical" evidence="1">
    <location>
        <begin position="20"/>
        <end position="40"/>
    </location>
</feature>
<keyword evidence="1" id="KW-0812">Transmembrane</keyword>
<evidence type="ECO:0000256" key="1">
    <source>
        <dbReference type="SAM" id="Phobius"/>
    </source>
</evidence>
<sequence>MTDKFKNLTLFKKIQYIYDYYRWHIVIGGITIGILFSIIYHATNKPKLALSIACINAPTTSNEDYLLTQKYAKLNKKISPSNIELVKNFRFSNNKESVDYEYTYASNLKFLARITDKAIDVVIVDKYALHILEKNDYLMPLDSSLNKTVASHKKIAIRLNSDKPLYACIIKNSIHKDEAIKYIHYLVKEEF</sequence>
<organism evidence="2 3">
    <name type="scientific">Lachnobacterium bovis DSM 14045</name>
    <dbReference type="NCBI Taxonomy" id="1122142"/>
    <lineage>
        <taxon>Bacteria</taxon>
        <taxon>Bacillati</taxon>
        <taxon>Bacillota</taxon>
        <taxon>Clostridia</taxon>
        <taxon>Lachnospirales</taxon>
        <taxon>Lachnospiraceae</taxon>
        <taxon>Lachnobacterium</taxon>
    </lineage>
</organism>
<keyword evidence="3" id="KW-1185">Reference proteome</keyword>
<accession>A0A1H3KWH1</accession>
<evidence type="ECO:0000313" key="2">
    <source>
        <dbReference type="EMBL" id="SDY56078.1"/>
    </source>
</evidence>
<evidence type="ECO:0008006" key="4">
    <source>
        <dbReference type="Google" id="ProtNLM"/>
    </source>
</evidence>
<dbReference type="OrthoDB" id="1925387at2"/>